<dbReference type="Proteomes" id="UP000192923">
    <property type="component" value="Unassembled WGS sequence"/>
</dbReference>
<dbReference type="RefSeq" id="WP_085213755.1">
    <property type="nucleotide sequence ID" value="NZ_FXAM01000001.1"/>
</dbReference>
<dbReference type="Pfam" id="PF02049">
    <property type="entry name" value="FliE"/>
    <property type="match status" value="1"/>
</dbReference>
<dbReference type="PRINTS" id="PR01006">
    <property type="entry name" value="FLGHOOKFLIE"/>
</dbReference>
<gene>
    <name evidence="5" type="primary">fliE</name>
    <name evidence="6" type="ORF">SAMN02949497_2856</name>
</gene>
<keyword evidence="6" id="KW-0969">Cilium</keyword>
<dbReference type="OrthoDB" id="8909229at2"/>
<comment type="subcellular location">
    <subcellularLocation>
        <location evidence="1 5">Bacterial flagellum basal body</location>
    </subcellularLocation>
</comment>
<keyword evidence="6" id="KW-0282">Flagellum</keyword>
<evidence type="ECO:0000313" key="6">
    <source>
        <dbReference type="EMBL" id="SMF95492.1"/>
    </source>
</evidence>
<dbReference type="PANTHER" id="PTHR34653">
    <property type="match status" value="1"/>
</dbReference>
<dbReference type="InterPro" id="IPR001624">
    <property type="entry name" value="FliE"/>
</dbReference>
<evidence type="ECO:0000256" key="1">
    <source>
        <dbReference type="ARBA" id="ARBA00004117"/>
    </source>
</evidence>
<dbReference type="GO" id="GO:0071973">
    <property type="term" value="P:bacterial-type flagellum-dependent cell motility"/>
    <property type="evidence" value="ECO:0007669"/>
    <property type="project" value="InterPro"/>
</dbReference>
<dbReference type="PANTHER" id="PTHR34653:SF1">
    <property type="entry name" value="FLAGELLAR HOOK-BASAL BODY COMPLEX PROTEIN FLIE"/>
    <property type="match status" value="1"/>
</dbReference>
<evidence type="ECO:0000256" key="5">
    <source>
        <dbReference type="HAMAP-Rule" id="MF_00724"/>
    </source>
</evidence>
<dbReference type="GO" id="GO:0009425">
    <property type="term" value="C:bacterial-type flagellum basal body"/>
    <property type="evidence" value="ECO:0007669"/>
    <property type="project" value="UniProtKB-SubCell"/>
</dbReference>
<keyword evidence="4 5" id="KW-0975">Bacterial flagellum</keyword>
<name>A0A1Y6D4M6_9GAMM</name>
<dbReference type="HAMAP" id="MF_00724">
    <property type="entry name" value="FliE"/>
    <property type="match status" value="1"/>
</dbReference>
<evidence type="ECO:0000256" key="3">
    <source>
        <dbReference type="ARBA" id="ARBA00018024"/>
    </source>
</evidence>
<evidence type="ECO:0000256" key="4">
    <source>
        <dbReference type="ARBA" id="ARBA00023143"/>
    </source>
</evidence>
<keyword evidence="7" id="KW-1185">Reference proteome</keyword>
<keyword evidence="6" id="KW-0966">Cell projection</keyword>
<dbReference type="GO" id="GO:0005198">
    <property type="term" value="F:structural molecule activity"/>
    <property type="evidence" value="ECO:0007669"/>
    <property type="project" value="UniProtKB-UniRule"/>
</dbReference>
<reference evidence="6 7" key="1">
    <citation type="submission" date="2016-12" db="EMBL/GenBank/DDBJ databases">
        <authorList>
            <person name="Song W.-J."/>
            <person name="Kurnit D.M."/>
        </authorList>
    </citation>
    <scope>NUCLEOTIDE SEQUENCE [LARGE SCALE GENOMIC DNA]</scope>
    <source>
        <strain evidence="6 7">175</strain>
    </source>
</reference>
<dbReference type="GO" id="GO:0003774">
    <property type="term" value="F:cytoskeletal motor activity"/>
    <property type="evidence" value="ECO:0007669"/>
    <property type="project" value="InterPro"/>
</dbReference>
<comment type="similarity">
    <text evidence="2 5">Belongs to the FliE family.</text>
</comment>
<sequence>MNTNTTEINTVLNQIHRLRDQMQQGTSIRSETPSVNFGQLLKQSVDKVNDTQHYADKLAQDFESGEPGLNLAEVMIAAQKAGVSFQATVQVRNKLVDAYKEIMNMPM</sequence>
<proteinExistence type="inferred from homology"/>
<protein>
    <recommendedName>
        <fullName evidence="3 5">Flagellar hook-basal body complex protein FliE</fullName>
    </recommendedName>
</protein>
<dbReference type="EMBL" id="FXAM01000001">
    <property type="protein sequence ID" value="SMF95492.1"/>
    <property type="molecule type" value="Genomic_DNA"/>
</dbReference>
<accession>A0A1Y6D4M6</accession>
<organism evidence="6 7">
    <name type="scientific">Methylomagnum ishizawai</name>
    <dbReference type="NCBI Taxonomy" id="1760988"/>
    <lineage>
        <taxon>Bacteria</taxon>
        <taxon>Pseudomonadati</taxon>
        <taxon>Pseudomonadota</taxon>
        <taxon>Gammaproteobacteria</taxon>
        <taxon>Methylococcales</taxon>
        <taxon>Methylococcaceae</taxon>
        <taxon>Methylomagnum</taxon>
    </lineage>
</organism>
<evidence type="ECO:0000313" key="7">
    <source>
        <dbReference type="Proteomes" id="UP000192923"/>
    </source>
</evidence>
<evidence type="ECO:0000256" key="2">
    <source>
        <dbReference type="ARBA" id="ARBA00009272"/>
    </source>
</evidence>
<dbReference type="NCBIfam" id="TIGR00205">
    <property type="entry name" value="fliE"/>
    <property type="match status" value="1"/>
</dbReference>
<dbReference type="STRING" id="1760988.SAMN02949497_2856"/>
<dbReference type="AlphaFoldDB" id="A0A1Y6D4M6"/>